<dbReference type="Proteomes" id="UP000834106">
    <property type="component" value="Chromosome 6"/>
</dbReference>
<sequence>MRMEVFLDGNGWLKLDKLIEVNFSNCKNCEEIPMFGHLPLLKYLTLDGLTNVRSICPSFYGGQETRVMFPALKRLIPKNMPNLTEWAEAEVMPVAEKRTCREQVAKDARELLPYKIDDSAMSLWHDNLKLHCPTLGEKGCRYYNKLC</sequence>
<keyword evidence="2" id="KW-1185">Reference proteome</keyword>
<dbReference type="InterPro" id="IPR032675">
    <property type="entry name" value="LRR_dom_sf"/>
</dbReference>
<gene>
    <name evidence="1" type="ORF">FPE_LOCUS10298</name>
</gene>
<proteinExistence type="predicted"/>
<dbReference type="EMBL" id="OU503041">
    <property type="protein sequence ID" value="CAI9762868.1"/>
    <property type="molecule type" value="Genomic_DNA"/>
</dbReference>
<evidence type="ECO:0000313" key="2">
    <source>
        <dbReference type="Proteomes" id="UP000834106"/>
    </source>
</evidence>
<dbReference type="SUPFAM" id="SSF52058">
    <property type="entry name" value="L domain-like"/>
    <property type="match status" value="1"/>
</dbReference>
<dbReference type="Gene3D" id="3.80.10.10">
    <property type="entry name" value="Ribonuclease Inhibitor"/>
    <property type="match status" value="1"/>
</dbReference>
<dbReference type="AlphaFoldDB" id="A0AAD2DSG3"/>
<reference evidence="1" key="1">
    <citation type="submission" date="2023-05" db="EMBL/GenBank/DDBJ databases">
        <authorList>
            <person name="Huff M."/>
        </authorList>
    </citation>
    <scope>NUCLEOTIDE SEQUENCE</scope>
</reference>
<organism evidence="1 2">
    <name type="scientific">Fraxinus pennsylvanica</name>
    <dbReference type="NCBI Taxonomy" id="56036"/>
    <lineage>
        <taxon>Eukaryota</taxon>
        <taxon>Viridiplantae</taxon>
        <taxon>Streptophyta</taxon>
        <taxon>Embryophyta</taxon>
        <taxon>Tracheophyta</taxon>
        <taxon>Spermatophyta</taxon>
        <taxon>Magnoliopsida</taxon>
        <taxon>eudicotyledons</taxon>
        <taxon>Gunneridae</taxon>
        <taxon>Pentapetalae</taxon>
        <taxon>asterids</taxon>
        <taxon>lamiids</taxon>
        <taxon>Lamiales</taxon>
        <taxon>Oleaceae</taxon>
        <taxon>Oleeae</taxon>
        <taxon>Fraxinus</taxon>
    </lineage>
</organism>
<evidence type="ECO:0000313" key="1">
    <source>
        <dbReference type="EMBL" id="CAI9762868.1"/>
    </source>
</evidence>
<protein>
    <submittedName>
        <fullName evidence="1">Uncharacterized protein</fullName>
    </submittedName>
</protein>
<name>A0AAD2DSG3_9LAMI</name>
<accession>A0AAD2DSG3</accession>